<dbReference type="AlphaFoldDB" id="U5DLB5"/>
<dbReference type="OrthoDB" id="529979at2"/>
<dbReference type="STRING" id="582515.KR51_00030570"/>
<reference evidence="1 2" key="1">
    <citation type="submission" date="2013-05" db="EMBL/GenBank/DDBJ databases">
        <title>Draft genome sequence of Rubidibacter lacunae KORDI 51-2.</title>
        <authorList>
            <person name="Choi D.H."/>
            <person name="Noh J.H."/>
            <person name="Kwon K.-K."/>
            <person name="Lee J.-H."/>
            <person name="Ryu J.-Y."/>
        </authorList>
    </citation>
    <scope>NUCLEOTIDE SEQUENCE [LARGE SCALE GENOMIC DNA]</scope>
    <source>
        <strain evidence="1 2">KORDI 51-2</strain>
    </source>
</reference>
<protein>
    <recommendedName>
        <fullName evidence="3">Alpha/beta hydrolase</fullName>
    </recommendedName>
</protein>
<accession>U5DLB5</accession>
<proteinExistence type="predicted"/>
<dbReference type="Proteomes" id="UP000016960">
    <property type="component" value="Unassembled WGS sequence"/>
</dbReference>
<gene>
    <name evidence="1" type="ORF">KR51_00030570</name>
</gene>
<dbReference type="eggNOG" id="ENOG5030P5G">
    <property type="taxonomic scope" value="Bacteria"/>
</dbReference>
<keyword evidence="2" id="KW-1185">Reference proteome</keyword>
<dbReference type="EMBL" id="ASSJ01000076">
    <property type="protein sequence ID" value="ERN40510.1"/>
    <property type="molecule type" value="Genomic_DNA"/>
</dbReference>
<comment type="caution">
    <text evidence="1">The sequence shown here is derived from an EMBL/GenBank/DDBJ whole genome shotgun (WGS) entry which is preliminary data.</text>
</comment>
<evidence type="ECO:0008006" key="3">
    <source>
        <dbReference type="Google" id="ProtNLM"/>
    </source>
</evidence>
<evidence type="ECO:0000313" key="1">
    <source>
        <dbReference type="EMBL" id="ERN40510.1"/>
    </source>
</evidence>
<sequence length="172" mass="18475">MTICLCPGIHAPQLTREFAAAIGLSAPKVAPGSPFAIADLLSFLDGAIASTEPLTFIAFSAGVVGAIGAAPLWQQRGGIVRSLLAFDGWGVPLAGTYPQHRFSHDRFTAWSSTLLGAGDDLFFCDPPVPHLDLWRSPHTARGWHVPRPGWHHRTTAADLTRSLLARYGENLN</sequence>
<organism evidence="1 2">
    <name type="scientific">Rubidibacter lacunae KORDI 51-2</name>
    <dbReference type="NCBI Taxonomy" id="582515"/>
    <lineage>
        <taxon>Bacteria</taxon>
        <taxon>Bacillati</taxon>
        <taxon>Cyanobacteriota</taxon>
        <taxon>Cyanophyceae</taxon>
        <taxon>Oscillatoriophycideae</taxon>
        <taxon>Chroococcales</taxon>
        <taxon>Aphanothecaceae</taxon>
        <taxon>Rubidibacter</taxon>
    </lineage>
</organism>
<name>U5DLB5_9CHRO</name>
<dbReference type="RefSeq" id="WP_022608656.1">
    <property type="nucleotide sequence ID" value="NZ_ASSJ01000076.1"/>
</dbReference>
<dbReference type="InParanoid" id="U5DLB5"/>
<evidence type="ECO:0000313" key="2">
    <source>
        <dbReference type="Proteomes" id="UP000016960"/>
    </source>
</evidence>